<evidence type="ECO:0000313" key="2">
    <source>
        <dbReference type="Proteomes" id="UP001162162"/>
    </source>
</evidence>
<keyword evidence="2" id="KW-1185">Reference proteome</keyword>
<name>A0AAV8ZCH6_9CUCU</name>
<gene>
    <name evidence="1" type="ORF">NQ318_008942</name>
</gene>
<accession>A0AAV8ZCH6</accession>
<dbReference type="EMBL" id="JAPWTK010000006">
    <property type="protein sequence ID" value="KAJ8961258.1"/>
    <property type="molecule type" value="Genomic_DNA"/>
</dbReference>
<reference evidence="1" key="1">
    <citation type="journal article" date="2023" name="Insect Mol. Biol.">
        <title>Genome sequencing provides insights into the evolution of gene families encoding plant cell wall-degrading enzymes in longhorned beetles.</title>
        <authorList>
            <person name="Shin N.R."/>
            <person name="Okamura Y."/>
            <person name="Kirsch R."/>
            <person name="Pauchet Y."/>
        </authorList>
    </citation>
    <scope>NUCLEOTIDE SEQUENCE</scope>
    <source>
        <strain evidence="1">AMC_N1</strain>
    </source>
</reference>
<proteinExistence type="predicted"/>
<dbReference type="Proteomes" id="UP001162162">
    <property type="component" value="Unassembled WGS sequence"/>
</dbReference>
<comment type="caution">
    <text evidence="1">The sequence shown here is derived from an EMBL/GenBank/DDBJ whole genome shotgun (WGS) entry which is preliminary data.</text>
</comment>
<organism evidence="1 2">
    <name type="scientific">Aromia moschata</name>
    <dbReference type="NCBI Taxonomy" id="1265417"/>
    <lineage>
        <taxon>Eukaryota</taxon>
        <taxon>Metazoa</taxon>
        <taxon>Ecdysozoa</taxon>
        <taxon>Arthropoda</taxon>
        <taxon>Hexapoda</taxon>
        <taxon>Insecta</taxon>
        <taxon>Pterygota</taxon>
        <taxon>Neoptera</taxon>
        <taxon>Endopterygota</taxon>
        <taxon>Coleoptera</taxon>
        <taxon>Polyphaga</taxon>
        <taxon>Cucujiformia</taxon>
        <taxon>Chrysomeloidea</taxon>
        <taxon>Cerambycidae</taxon>
        <taxon>Cerambycinae</taxon>
        <taxon>Callichromatini</taxon>
        <taxon>Aromia</taxon>
    </lineage>
</organism>
<evidence type="ECO:0000313" key="1">
    <source>
        <dbReference type="EMBL" id="KAJ8961258.1"/>
    </source>
</evidence>
<protein>
    <submittedName>
        <fullName evidence="1">Uncharacterized protein</fullName>
    </submittedName>
</protein>
<sequence length="370" mass="42355">MRIYKYDGSYTENPSDTGFGWYFSDVTENEEIRHKETYARRQSSTDNKFMESIDIVEPVKKLVVKKIDVNIKTQPIANVLECKMDIEGMSVKADEPKLVRELRNINLMIPPKEKLASLVNPCNMETKTLLSILYSAKYRTLIKSETSDELFKTVNFRTTNYKHLINEKEASLKEEMCKEIRDYRAANEDNMMSLMMELILADIDCNLEDIVDVNEPSNGCDCSQSVIETDSGNSMQSSCGKGRNTDKRVSLQGSDRRNILSSIGLSTEDRSIQSFSEETIGMHSFLAEIKESFQASTSPFCSFKMSKEEGTVNELLKSAVALRKELRETLYLDDILHLLKGDIEKVKYKKLPFRVFHKEKGEDCELNLII</sequence>
<dbReference type="AlphaFoldDB" id="A0AAV8ZCH6"/>